<accession>A0AA36G562</accession>
<name>A0AA36G562_9BILA</name>
<evidence type="ECO:0000256" key="4">
    <source>
        <dbReference type="RuleBase" id="RU004328"/>
    </source>
</evidence>
<dbReference type="EMBL" id="CATQJA010002654">
    <property type="protein sequence ID" value="CAJ0578598.1"/>
    <property type="molecule type" value="Genomic_DNA"/>
</dbReference>
<dbReference type="Proteomes" id="UP001177023">
    <property type="component" value="Unassembled WGS sequence"/>
</dbReference>
<dbReference type="InterPro" id="IPR033697">
    <property type="entry name" value="Ribonuclease_T2_eukaryotic"/>
</dbReference>
<gene>
    <name evidence="6" type="ORF">MSPICULIGERA_LOCUS16843</name>
</gene>
<dbReference type="PANTHER" id="PTHR11240">
    <property type="entry name" value="RIBONUCLEASE T2"/>
    <property type="match status" value="1"/>
</dbReference>
<evidence type="ECO:0000256" key="3">
    <source>
        <dbReference type="PIRSR" id="PIRSR633697-1"/>
    </source>
</evidence>
<comment type="similarity">
    <text evidence="1 4">Belongs to the RNase T2 family.</text>
</comment>
<dbReference type="SUPFAM" id="SSF55895">
    <property type="entry name" value="Ribonuclease Rh-like"/>
    <property type="match status" value="1"/>
</dbReference>
<evidence type="ECO:0000256" key="5">
    <source>
        <dbReference type="SAM" id="Phobius"/>
    </source>
</evidence>
<feature type="transmembrane region" description="Helical" evidence="5">
    <location>
        <begin position="6"/>
        <end position="25"/>
    </location>
</feature>
<dbReference type="GO" id="GO:0006401">
    <property type="term" value="P:RNA catabolic process"/>
    <property type="evidence" value="ECO:0007669"/>
    <property type="project" value="TreeGrafter"/>
</dbReference>
<proteinExistence type="inferred from homology"/>
<feature type="active site" evidence="3">
    <location>
        <position position="141"/>
    </location>
</feature>
<feature type="transmembrane region" description="Helical" evidence="5">
    <location>
        <begin position="268"/>
        <end position="287"/>
    </location>
</feature>
<evidence type="ECO:0000313" key="7">
    <source>
        <dbReference type="Proteomes" id="UP001177023"/>
    </source>
</evidence>
<protein>
    <submittedName>
        <fullName evidence="6">Uncharacterized protein</fullName>
    </submittedName>
</protein>
<keyword evidence="7" id="KW-1185">Reference proteome</keyword>
<organism evidence="6 7">
    <name type="scientific">Mesorhabditis spiculigera</name>
    <dbReference type="NCBI Taxonomy" id="96644"/>
    <lineage>
        <taxon>Eukaryota</taxon>
        <taxon>Metazoa</taxon>
        <taxon>Ecdysozoa</taxon>
        <taxon>Nematoda</taxon>
        <taxon>Chromadorea</taxon>
        <taxon>Rhabditida</taxon>
        <taxon>Rhabditina</taxon>
        <taxon>Rhabditomorpha</taxon>
        <taxon>Rhabditoidea</taxon>
        <taxon>Rhabditidae</taxon>
        <taxon>Mesorhabditinae</taxon>
        <taxon>Mesorhabditis</taxon>
    </lineage>
</organism>
<comment type="caution">
    <text evidence="6">The sequence shown here is derived from an EMBL/GenBank/DDBJ whole genome shotgun (WGS) entry which is preliminary data.</text>
</comment>
<keyword evidence="5" id="KW-0472">Membrane</keyword>
<reference evidence="6" key="1">
    <citation type="submission" date="2023-06" db="EMBL/GenBank/DDBJ databases">
        <authorList>
            <person name="Delattre M."/>
        </authorList>
    </citation>
    <scope>NUCLEOTIDE SEQUENCE</scope>
    <source>
        <strain evidence="6">AF72</strain>
    </source>
</reference>
<keyword evidence="5" id="KW-1133">Transmembrane helix</keyword>
<evidence type="ECO:0000256" key="2">
    <source>
        <dbReference type="ARBA" id="ARBA00023157"/>
    </source>
</evidence>
<evidence type="ECO:0000313" key="6">
    <source>
        <dbReference type="EMBL" id="CAJ0578598.1"/>
    </source>
</evidence>
<dbReference type="InterPro" id="IPR033130">
    <property type="entry name" value="RNase_T2_His_AS_2"/>
</dbReference>
<dbReference type="CDD" id="cd01061">
    <property type="entry name" value="RNase_T2_euk"/>
    <property type="match status" value="1"/>
</dbReference>
<feature type="non-terminal residue" evidence="6">
    <location>
        <position position="307"/>
    </location>
</feature>
<dbReference type="Pfam" id="PF00445">
    <property type="entry name" value="Ribonuclease_T2"/>
    <property type="match status" value="1"/>
</dbReference>
<keyword evidence="2" id="KW-1015">Disulfide bond</keyword>
<dbReference type="GO" id="GO:0005576">
    <property type="term" value="C:extracellular region"/>
    <property type="evidence" value="ECO:0007669"/>
    <property type="project" value="TreeGrafter"/>
</dbReference>
<keyword evidence="5" id="KW-0812">Transmembrane</keyword>
<dbReference type="PROSITE" id="PS00531">
    <property type="entry name" value="RNASE_T2_2"/>
    <property type="match status" value="1"/>
</dbReference>
<dbReference type="InterPro" id="IPR036430">
    <property type="entry name" value="RNase_T2-like_sf"/>
</dbReference>
<evidence type="ECO:0000256" key="1">
    <source>
        <dbReference type="ARBA" id="ARBA00007469"/>
    </source>
</evidence>
<dbReference type="GO" id="GO:0003723">
    <property type="term" value="F:RNA binding"/>
    <property type="evidence" value="ECO:0007669"/>
    <property type="project" value="InterPro"/>
</dbReference>
<dbReference type="PANTHER" id="PTHR11240:SF22">
    <property type="entry name" value="RIBONUCLEASE T2"/>
    <property type="match status" value="1"/>
</dbReference>
<feature type="active site" evidence="3">
    <location>
        <position position="85"/>
    </location>
</feature>
<dbReference type="AlphaFoldDB" id="A0AA36G562"/>
<sequence>MVFYYGIVALIFSSHFFASTTARLAGFRGPLTIARDEDGFIESTDLRFDYLMLTLIYPVAVCRADDDAVKDSCEVPDGTPSWTVHGLWPNYANGSYPQFCTRQKFDIDLVSPIFEELKKDWPNLYPNRQVSSLWKHEYEKHGTCASSDPILESELKYFQSTLKLHERFDVAGALSGEGVKPAETKQELLGDVRLCLDLNLELIDCPKHAKAVSASPHLPDFRPCTNSIIYLPNTPKAMLEQQDQYVEASLMLFPASTFFALLRPLEFLILAVIFLFVLLISLCKLHLEWIRERQLMNDKNNNRMGGG</sequence>
<dbReference type="GO" id="GO:0033897">
    <property type="term" value="F:ribonuclease T2 activity"/>
    <property type="evidence" value="ECO:0007669"/>
    <property type="project" value="InterPro"/>
</dbReference>
<dbReference type="PROSITE" id="PS00530">
    <property type="entry name" value="RNASE_T2_1"/>
    <property type="match status" value="1"/>
</dbReference>
<dbReference type="Gene3D" id="3.90.730.10">
    <property type="entry name" value="Ribonuclease T2-like"/>
    <property type="match status" value="1"/>
</dbReference>
<dbReference type="InterPro" id="IPR001568">
    <property type="entry name" value="RNase_T2-like"/>
</dbReference>
<feature type="active site" evidence="3">
    <location>
        <position position="137"/>
    </location>
</feature>
<dbReference type="InterPro" id="IPR018188">
    <property type="entry name" value="RNase_T2_His_AS_1"/>
</dbReference>